<name>A0A813C436_9DINO</name>
<protein>
    <submittedName>
        <fullName evidence="2">Uncharacterized protein</fullName>
    </submittedName>
</protein>
<accession>A0A813C436</accession>
<sequence length="139" mass="15045">MSLGATSCPQDERAASGTACQSVQACHPGRDRSFHHADGADADDQTRFASSAPVEAQAPLRTPSQIDRRAEMYRKTALSSFYARRVAGLAPSVWVDSDEESEDAAPLTHVVRTERPPVGSADTQPKHEKTGDADERKPR</sequence>
<feature type="compositionally biased region" description="Basic and acidic residues" evidence="1">
    <location>
        <begin position="124"/>
        <end position="139"/>
    </location>
</feature>
<evidence type="ECO:0000313" key="2">
    <source>
        <dbReference type="EMBL" id="CAE7935701.1"/>
    </source>
</evidence>
<dbReference type="AlphaFoldDB" id="A0A813C436"/>
<evidence type="ECO:0000256" key="1">
    <source>
        <dbReference type="SAM" id="MobiDB-lite"/>
    </source>
</evidence>
<feature type="compositionally biased region" description="Basic and acidic residues" evidence="1">
    <location>
        <begin position="29"/>
        <end position="39"/>
    </location>
</feature>
<dbReference type="Proteomes" id="UP000601435">
    <property type="component" value="Unassembled WGS sequence"/>
</dbReference>
<dbReference type="OrthoDB" id="422764at2759"/>
<gene>
    <name evidence="2" type="ORF">SNEC2469_LOCUS32738</name>
</gene>
<comment type="caution">
    <text evidence="2">The sequence shown here is derived from an EMBL/GenBank/DDBJ whole genome shotgun (WGS) entry which is preliminary data.</text>
</comment>
<feature type="region of interest" description="Disordered" evidence="1">
    <location>
        <begin position="96"/>
        <end position="139"/>
    </location>
</feature>
<dbReference type="EMBL" id="CAJNJA010083808">
    <property type="protein sequence ID" value="CAE7935701.1"/>
    <property type="molecule type" value="Genomic_DNA"/>
</dbReference>
<proteinExistence type="predicted"/>
<evidence type="ECO:0000313" key="3">
    <source>
        <dbReference type="Proteomes" id="UP000601435"/>
    </source>
</evidence>
<keyword evidence="3" id="KW-1185">Reference proteome</keyword>
<feature type="region of interest" description="Disordered" evidence="1">
    <location>
        <begin position="29"/>
        <end position="65"/>
    </location>
</feature>
<organism evidence="2 3">
    <name type="scientific">Symbiodinium necroappetens</name>
    <dbReference type="NCBI Taxonomy" id="1628268"/>
    <lineage>
        <taxon>Eukaryota</taxon>
        <taxon>Sar</taxon>
        <taxon>Alveolata</taxon>
        <taxon>Dinophyceae</taxon>
        <taxon>Suessiales</taxon>
        <taxon>Symbiodiniaceae</taxon>
        <taxon>Symbiodinium</taxon>
    </lineage>
</organism>
<reference evidence="2" key="1">
    <citation type="submission" date="2021-02" db="EMBL/GenBank/DDBJ databases">
        <authorList>
            <person name="Dougan E. K."/>
            <person name="Rhodes N."/>
            <person name="Thang M."/>
            <person name="Chan C."/>
        </authorList>
    </citation>
    <scope>NUCLEOTIDE SEQUENCE</scope>
</reference>